<feature type="compositionally biased region" description="Polar residues" evidence="1">
    <location>
        <begin position="51"/>
        <end position="67"/>
    </location>
</feature>
<organism evidence="2 3">
    <name type="scientific">Nocardiopsis alba (strain ATCC BAA-2165 / BE74)</name>
    <dbReference type="NCBI Taxonomy" id="1205910"/>
    <lineage>
        <taxon>Bacteria</taxon>
        <taxon>Bacillati</taxon>
        <taxon>Actinomycetota</taxon>
        <taxon>Actinomycetes</taxon>
        <taxon>Streptosporangiales</taxon>
        <taxon>Nocardiopsidaceae</taxon>
        <taxon>Nocardiopsis</taxon>
    </lineage>
</organism>
<dbReference type="PATRIC" id="fig|1205910.3.peg.3178"/>
<protein>
    <submittedName>
        <fullName evidence="2">Uncharacterized protein</fullName>
    </submittedName>
</protein>
<dbReference type="HOGENOM" id="CLU_2480211_0_0_11"/>
<dbReference type="Proteomes" id="UP000003779">
    <property type="component" value="Chromosome"/>
</dbReference>
<dbReference type="AlphaFoldDB" id="J7LEB3"/>
<feature type="compositionally biased region" description="Basic and acidic residues" evidence="1">
    <location>
        <begin position="12"/>
        <end position="25"/>
    </location>
</feature>
<gene>
    <name evidence="2" type="ordered locus">B005_3362</name>
</gene>
<dbReference type="EMBL" id="CP003788">
    <property type="protein sequence ID" value="AFR08882.1"/>
    <property type="molecule type" value="Genomic_DNA"/>
</dbReference>
<proteinExistence type="predicted"/>
<evidence type="ECO:0000313" key="2">
    <source>
        <dbReference type="EMBL" id="AFR08882.1"/>
    </source>
</evidence>
<accession>J7LEB3</accession>
<dbReference type="STRING" id="1205910.B005_3362"/>
<reference evidence="2 3" key="1">
    <citation type="journal article" date="2012" name="J. Bacteriol.">
        <title>Whole-Genome Sequence of Nocardiopsis alba Strain ATCC BAA-2165, Associated with Honeybees.</title>
        <authorList>
            <person name="Qiao J."/>
            <person name="Chen L."/>
            <person name="Li Y."/>
            <person name="Wang J."/>
            <person name="Zhang W."/>
            <person name="Chen S."/>
        </authorList>
    </citation>
    <scope>NUCLEOTIDE SEQUENCE [LARGE SCALE GENOMIC DNA]</scope>
    <source>
        <strain evidence="3">ATCC BAA-2165 / BE74</strain>
    </source>
</reference>
<sequence>MRGRTATTPRKAIKEQMDINPDERNACSQRLTMESTFSDGCFVLPRPFTTDDVTPDTQKGPASTRSPGRNPRAPRPSVQRFIPRYGP</sequence>
<feature type="region of interest" description="Disordered" evidence="1">
    <location>
        <begin position="1"/>
        <end position="25"/>
    </location>
</feature>
<reference evidence="3" key="2">
    <citation type="submission" date="2012-08" db="EMBL/GenBank/DDBJ databases">
        <title>Whole-genome sequence of Nocardiopsis alba strain ATCC BAA-2165 associated with honeybees.</title>
        <authorList>
            <person name="Qiao J."/>
            <person name="Chen L."/>
            <person name="Li Y."/>
            <person name="Wang J."/>
            <person name="Zhang W."/>
            <person name="Chen S."/>
        </authorList>
    </citation>
    <scope>NUCLEOTIDE SEQUENCE [LARGE SCALE GENOMIC DNA]</scope>
    <source>
        <strain evidence="3">ATCC BAA-2165 / BE74</strain>
    </source>
</reference>
<evidence type="ECO:0000313" key="3">
    <source>
        <dbReference type="Proteomes" id="UP000003779"/>
    </source>
</evidence>
<dbReference type="KEGG" id="nal:B005_3362"/>
<evidence type="ECO:0000256" key="1">
    <source>
        <dbReference type="SAM" id="MobiDB-lite"/>
    </source>
</evidence>
<name>J7LEB3_NOCAA</name>
<feature type="region of interest" description="Disordered" evidence="1">
    <location>
        <begin position="45"/>
        <end position="87"/>
    </location>
</feature>